<keyword evidence="3" id="KW-0378">Hydrolase</keyword>
<accession>A0A1I2B8P3</accession>
<protein>
    <submittedName>
        <fullName evidence="3">Putative restriction endonuclease</fullName>
    </submittedName>
</protein>
<feature type="domain" description="HNH nuclease" evidence="2">
    <location>
        <begin position="195"/>
        <end position="244"/>
    </location>
</feature>
<dbReference type="AlphaFoldDB" id="A0A1I2B8P3"/>
<evidence type="ECO:0000256" key="1">
    <source>
        <dbReference type="SAM" id="MobiDB-lite"/>
    </source>
</evidence>
<proteinExistence type="predicted"/>
<gene>
    <name evidence="3" type="ORF">SAMN05216574_10486</name>
</gene>
<feature type="region of interest" description="Disordered" evidence="1">
    <location>
        <begin position="72"/>
        <end position="94"/>
    </location>
</feature>
<keyword evidence="4" id="KW-1185">Reference proteome</keyword>
<dbReference type="Proteomes" id="UP000198589">
    <property type="component" value="Unassembled WGS sequence"/>
</dbReference>
<dbReference type="Pfam" id="PF13391">
    <property type="entry name" value="HNH_2"/>
    <property type="match status" value="1"/>
</dbReference>
<dbReference type="STRING" id="1798228.SAMN05216574_10486"/>
<dbReference type="InterPro" id="IPR003615">
    <property type="entry name" value="HNH_nuc"/>
</dbReference>
<dbReference type="GO" id="GO:0004519">
    <property type="term" value="F:endonuclease activity"/>
    <property type="evidence" value="ECO:0007669"/>
    <property type="project" value="UniProtKB-KW"/>
</dbReference>
<name>A0A1I2B8P3_9ACTN</name>
<dbReference type="RefSeq" id="WP_092195989.1">
    <property type="nucleotide sequence ID" value="NZ_FOND01000004.1"/>
</dbReference>
<reference evidence="4" key="1">
    <citation type="submission" date="2016-10" db="EMBL/GenBank/DDBJ databases">
        <authorList>
            <person name="Varghese N."/>
            <person name="Submissions S."/>
        </authorList>
    </citation>
    <scope>NUCLEOTIDE SEQUENCE [LARGE SCALE GENOMIC DNA]</scope>
    <source>
        <strain evidence="4">DSM 46838</strain>
    </source>
</reference>
<evidence type="ECO:0000259" key="2">
    <source>
        <dbReference type="Pfam" id="PF13391"/>
    </source>
</evidence>
<dbReference type="OrthoDB" id="4464809at2"/>
<keyword evidence="3" id="KW-0540">Nuclease</keyword>
<keyword evidence="3" id="KW-0255">Endonuclease</keyword>
<dbReference type="EMBL" id="FOND01000004">
    <property type="protein sequence ID" value="SFE52439.1"/>
    <property type="molecule type" value="Genomic_DNA"/>
</dbReference>
<evidence type="ECO:0000313" key="4">
    <source>
        <dbReference type="Proteomes" id="UP000198589"/>
    </source>
</evidence>
<organism evidence="3 4">
    <name type="scientific">Blastococcus tunisiensis</name>
    <dbReference type="NCBI Taxonomy" id="1798228"/>
    <lineage>
        <taxon>Bacteria</taxon>
        <taxon>Bacillati</taxon>
        <taxon>Actinomycetota</taxon>
        <taxon>Actinomycetes</taxon>
        <taxon>Geodermatophilales</taxon>
        <taxon>Geodermatophilaceae</taxon>
        <taxon>Blastococcus</taxon>
    </lineage>
</organism>
<sequence>MTGLASEQYVRAAALDWLSSVSLDGTIPVTRARLRDDFHVGGDRFPLVDAGRGIRRPKGWSAALSILTAAPEGAPSRPYDDSEGADGLHRYKLRRDQRGAAENEGLRRAMLEQVPLMWFYGIRPGIFQAIFPVYLIGEEPDESQFVMALTEEQRQISPGSRVEETLRKYLLTMTRRRLHQPVFASQVMVAYETRCAVCSLNHRELLDAAHIIPDSDPRGAAITSNGLALCKLHHAAYDRHILGIRPDYTVEIHDRLLDEIDGPMLRHGLQDHHGRALMQIPTRRADRPDTDRLMDRYQHFLAARRP</sequence>
<evidence type="ECO:0000313" key="3">
    <source>
        <dbReference type="EMBL" id="SFE52439.1"/>
    </source>
</evidence>